<reference evidence="1 2" key="1">
    <citation type="submission" date="2019-07" db="EMBL/GenBank/DDBJ databases">
        <title>De Novo Assembly of kiwifruit Actinidia rufa.</title>
        <authorList>
            <person name="Sugita-Konishi S."/>
            <person name="Sato K."/>
            <person name="Mori E."/>
            <person name="Abe Y."/>
            <person name="Kisaki G."/>
            <person name="Hamano K."/>
            <person name="Suezawa K."/>
            <person name="Otani M."/>
            <person name="Fukuda T."/>
            <person name="Manabe T."/>
            <person name="Gomi K."/>
            <person name="Tabuchi M."/>
            <person name="Akimitsu K."/>
            <person name="Kataoka I."/>
        </authorList>
    </citation>
    <scope>NUCLEOTIDE SEQUENCE [LARGE SCALE GENOMIC DNA]</scope>
    <source>
        <strain evidence="2">cv. Fuchu</strain>
    </source>
</reference>
<comment type="caution">
    <text evidence="1">The sequence shown here is derived from an EMBL/GenBank/DDBJ whole genome shotgun (WGS) entry which is preliminary data.</text>
</comment>
<gene>
    <name evidence="1" type="ORF">Acr_18g0007330</name>
</gene>
<evidence type="ECO:0000313" key="2">
    <source>
        <dbReference type="Proteomes" id="UP000585474"/>
    </source>
</evidence>
<protein>
    <submittedName>
        <fullName evidence="1">Uncharacterized protein</fullName>
    </submittedName>
</protein>
<dbReference type="EMBL" id="BJWL01000018">
    <property type="protein sequence ID" value="GFZ06563.1"/>
    <property type="molecule type" value="Genomic_DNA"/>
</dbReference>
<dbReference type="AlphaFoldDB" id="A0A7J0G701"/>
<evidence type="ECO:0000313" key="1">
    <source>
        <dbReference type="EMBL" id="GFZ06563.1"/>
    </source>
</evidence>
<name>A0A7J0G701_9ERIC</name>
<dbReference type="Proteomes" id="UP000585474">
    <property type="component" value="Unassembled WGS sequence"/>
</dbReference>
<accession>A0A7J0G701</accession>
<sequence>MPYRGCTVNVGDVVEMESQVHLILTVNGEVEIDESDERDENYGRGETYGGCENYGRCGQHPRKFELNDLILSDKISTMCLLQQMILATCLVH</sequence>
<proteinExistence type="predicted"/>
<organism evidence="1 2">
    <name type="scientific">Actinidia rufa</name>
    <dbReference type="NCBI Taxonomy" id="165716"/>
    <lineage>
        <taxon>Eukaryota</taxon>
        <taxon>Viridiplantae</taxon>
        <taxon>Streptophyta</taxon>
        <taxon>Embryophyta</taxon>
        <taxon>Tracheophyta</taxon>
        <taxon>Spermatophyta</taxon>
        <taxon>Magnoliopsida</taxon>
        <taxon>eudicotyledons</taxon>
        <taxon>Gunneridae</taxon>
        <taxon>Pentapetalae</taxon>
        <taxon>asterids</taxon>
        <taxon>Ericales</taxon>
        <taxon>Actinidiaceae</taxon>
        <taxon>Actinidia</taxon>
    </lineage>
</organism>
<keyword evidence="2" id="KW-1185">Reference proteome</keyword>